<protein>
    <submittedName>
        <fullName evidence="2">Uncharacterized protein</fullName>
    </submittedName>
</protein>
<proteinExistence type="predicted"/>
<keyword evidence="3" id="KW-1185">Reference proteome</keyword>
<evidence type="ECO:0000313" key="3">
    <source>
        <dbReference type="Proteomes" id="UP001341840"/>
    </source>
</evidence>
<name>A0ABU6TS11_9FABA</name>
<reference evidence="2 3" key="1">
    <citation type="journal article" date="2023" name="Plants (Basel)">
        <title>Bridging the Gap: Combining Genomics and Transcriptomics Approaches to Understand Stylosanthes scabra, an Orphan Legume from the Brazilian Caatinga.</title>
        <authorList>
            <person name="Ferreira-Neto J.R.C."/>
            <person name="da Silva M.D."/>
            <person name="Binneck E."/>
            <person name="de Melo N.F."/>
            <person name="da Silva R.H."/>
            <person name="de Melo A.L.T.M."/>
            <person name="Pandolfi V."/>
            <person name="Bustamante F.O."/>
            <person name="Brasileiro-Vidal A.C."/>
            <person name="Benko-Iseppon A.M."/>
        </authorList>
    </citation>
    <scope>NUCLEOTIDE SEQUENCE [LARGE SCALE GENOMIC DNA]</scope>
    <source>
        <tissue evidence="2">Leaves</tissue>
    </source>
</reference>
<feature type="compositionally biased region" description="Low complexity" evidence="1">
    <location>
        <begin position="25"/>
        <end position="36"/>
    </location>
</feature>
<feature type="compositionally biased region" description="Basic and acidic residues" evidence="1">
    <location>
        <begin position="1"/>
        <end position="14"/>
    </location>
</feature>
<evidence type="ECO:0000256" key="1">
    <source>
        <dbReference type="SAM" id="MobiDB-lite"/>
    </source>
</evidence>
<sequence>MDCNESKGVKDSKRGNSGLEPNQTAAKPPLEEAPAATDLNFESKSFEFGINGDDSHNNAKPNTKDVTLHESRDNSKFHATDGDWVQVIRKVKGKVSQSPKSGVSIRMPATVKGPIARKLQNKPKFGQNTSHQELHPEASVSFNHKRRRPPSLQGSPIEAQNRRNGAQSSKAPSGMVVSAQESSSNSSLICEIFTQVLDEKGCST</sequence>
<gene>
    <name evidence="2" type="ORF">PIB30_084419</name>
</gene>
<feature type="compositionally biased region" description="Polar residues" evidence="1">
    <location>
        <begin position="162"/>
        <end position="171"/>
    </location>
</feature>
<feature type="region of interest" description="Disordered" evidence="1">
    <location>
        <begin position="1"/>
        <end position="80"/>
    </location>
</feature>
<accession>A0ABU6TS11</accession>
<organism evidence="2 3">
    <name type="scientific">Stylosanthes scabra</name>
    <dbReference type="NCBI Taxonomy" id="79078"/>
    <lineage>
        <taxon>Eukaryota</taxon>
        <taxon>Viridiplantae</taxon>
        <taxon>Streptophyta</taxon>
        <taxon>Embryophyta</taxon>
        <taxon>Tracheophyta</taxon>
        <taxon>Spermatophyta</taxon>
        <taxon>Magnoliopsida</taxon>
        <taxon>eudicotyledons</taxon>
        <taxon>Gunneridae</taxon>
        <taxon>Pentapetalae</taxon>
        <taxon>rosids</taxon>
        <taxon>fabids</taxon>
        <taxon>Fabales</taxon>
        <taxon>Fabaceae</taxon>
        <taxon>Papilionoideae</taxon>
        <taxon>50 kb inversion clade</taxon>
        <taxon>dalbergioids sensu lato</taxon>
        <taxon>Dalbergieae</taxon>
        <taxon>Pterocarpus clade</taxon>
        <taxon>Stylosanthes</taxon>
    </lineage>
</organism>
<feature type="compositionally biased region" description="Basic and acidic residues" evidence="1">
    <location>
        <begin position="53"/>
        <end position="80"/>
    </location>
</feature>
<dbReference type="Proteomes" id="UP001341840">
    <property type="component" value="Unassembled WGS sequence"/>
</dbReference>
<comment type="caution">
    <text evidence="2">The sequence shown here is derived from an EMBL/GenBank/DDBJ whole genome shotgun (WGS) entry which is preliminary data.</text>
</comment>
<feature type="region of interest" description="Disordered" evidence="1">
    <location>
        <begin position="93"/>
        <end position="186"/>
    </location>
</feature>
<evidence type="ECO:0000313" key="2">
    <source>
        <dbReference type="EMBL" id="MED6151642.1"/>
    </source>
</evidence>
<dbReference type="EMBL" id="JASCZI010091990">
    <property type="protein sequence ID" value="MED6151642.1"/>
    <property type="molecule type" value="Genomic_DNA"/>
</dbReference>